<feature type="domain" description="EF-hand" evidence="11">
    <location>
        <begin position="322"/>
        <end position="357"/>
    </location>
</feature>
<evidence type="ECO:0000259" key="11">
    <source>
        <dbReference type="PROSITE" id="PS50222"/>
    </source>
</evidence>
<dbReference type="EMBL" id="JAHUTJ010057683">
    <property type="protein sequence ID" value="MED6286438.1"/>
    <property type="molecule type" value="Genomic_DNA"/>
</dbReference>
<organism evidence="12 13">
    <name type="scientific">Characodon lateralis</name>
    <dbReference type="NCBI Taxonomy" id="208331"/>
    <lineage>
        <taxon>Eukaryota</taxon>
        <taxon>Metazoa</taxon>
        <taxon>Chordata</taxon>
        <taxon>Craniata</taxon>
        <taxon>Vertebrata</taxon>
        <taxon>Euteleostomi</taxon>
        <taxon>Actinopterygii</taxon>
        <taxon>Neopterygii</taxon>
        <taxon>Teleostei</taxon>
        <taxon>Neoteleostei</taxon>
        <taxon>Acanthomorphata</taxon>
        <taxon>Ovalentaria</taxon>
        <taxon>Atherinomorphae</taxon>
        <taxon>Cyprinodontiformes</taxon>
        <taxon>Goodeidae</taxon>
        <taxon>Characodon</taxon>
    </lineage>
</organism>
<keyword evidence="8" id="KW-0206">Cytoskeleton</keyword>
<feature type="domain" description="EF-hand" evidence="11">
    <location>
        <begin position="358"/>
        <end position="393"/>
    </location>
</feature>
<keyword evidence="9" id="KW-0966">Cell projection</keyword>
<evidence type="ECO:0000256" key="4">
    <source>
        <dbReference type="ARBA" id="ARBA00022737"/>
    </source>
</evidence>
<dbReference type="InterPro" id="IPR011992">
    <property type="entry name" value="EF-hand-dom_pair"/>
</dbReference>
<keyword evidence="13" id="KW-1185">Reference proteome</keyword>
<dbReference type="SMART" id="SM00054">
    <property type="entry name" value="EFh"/>
    <property type="match status" value="2"/>
</dbReference>
<keyword evidence="5" id="KW-0106">Calcium</keyword>
<dbReference type="Proteomes" id="UP001352852">
    <property type="component" value="Unassembled WGS sequence"/>
</dbReference>
<evidence type="ECO:0000256" key="5">
    <source>
        <dbReference type="ARBA" id="ARBA00022837"/>
    </source>
</evidence>
<evidence type="ECO:0000256" key="6">
    <source>
        <dbReference type="ARBA" id="ARBA00022846"/>
    </source>
</evidence>
<keyword evidence="2" id="KW-0963">Cytoplasm</keyword>
<evidence type="ECO:0000256" key="2">
    <source>
        <dbReference type="ARBA" id="ARBA00022490"/>
    </source>
</evidence>
<feature type="region of interest" description="Disordered" evidence="10">
    <location>
        <begin position="398"/>
        <end position="438"/>
    </location>
</feature>
<name>A0ABU7EJK1_9TELE</name>
<keyword evidence="6" id="KW-0282">Flagellum</keyword>
<dbReference type="Gene3D" id="1.10.238.10">
    <property type="entry name" value="EF-hand"/>
    <property type="match status" value="1"/>
</dbReference>
<dbReference type="SUPFAM" id="SSF47473">
    <property type="entry name" value="EF-hand"/>
    <property type="match status" value="1"/>
</dbReference>
<evidence type="ECO:0000256" key="7">
    <source>
        <dbReference type="ARBA" id="ARBA00023069"/>
    </source>
</evidence>
<proteinExistence type="predicted"/>
<dbReference type="PANTHER" id="PTHR12086">
    <property type="entry name" value="EF-HAND DOMAIN C-TERMINAL CONTAINING PROTEIN"/>
    <property type="match status" value="1"/>
</dbReference>
<comment type="caution">
    <text evidence="12">The sequence shown here is derived from an EMBL/GenBank/DDBJ whole genome shotgun (WGS) entry which is preliminary data.</text>
</comment>
<evidence type="ECO:0000256" key="10">
    <source>
        <dbReference type="SAM" id="MobiDB-lite"/>
    </source>
</evidence>
<evidence type="ECO:0000256" key="3">
    <source>
        <dbReference type="ARBA" id="ARBA00022723"/>
    </source>
</evidence>
<dbReference type="Pfam" id="PF13499">
    <property type="entry name" value="EF-hand_7"/>
    <property type="match status" value="1"/>
</dbReference>
<dbReference type="InterPro" id="IPR057428">
    <property type="entry name" value="EFHB_EF-hand_C"/>
</dbReference>
<gene>
    <name evidence="12" type="ORF">CHARACLAT_005980</name>
</gene>
<dbReference type="PROSITE" id="PS50222">
    <property type="entry name" value="EF_HAND_2"/>
    <property type="match status" value="2"/>
</dbReference>
<dbReference type="InterPro" id="IPR018247">
    <property type="entry name" value="EF_Hand_1_Ca_BS"/>
</dbReference>
<dbReference type="InterPro" id="IPR002048">
    <property type="entry name" value="EF_hand_dom"/>
</dbReference>
<evidence type="ECO:0000256" key="1">
    <source>
        <dbReference type="ARBA" id="ARBA00004611"/>
    </source>
</evidence>
<accession>A0ABU7EJK1</accession>
<dbReference type="CDD" id="cd00051">
    <property type="entry name" value="EFh"/>
    <property type="match status" value="1"/>
</dbReference>
<evidence type="ECO:0000256" key="9">
    <source>
        <dbReference type="ARBA" id="ARBA00023273"/>
    </source>
</evidence>
<keyword evidence="3" id="KW-0479">Metal-binding</keyword>
<keyword evidence="7" id="KW-0969">Cilium</keyword>
<sequence length="581" mass="65223">MNFTEGDISYQLKYSDKNQNQSRAGKQKPIGDRAKSCLQDISYAPTPPVLWKFCSGTRPEPGAIRVPRGKANDPDVASTLIHGTSTKSSLSQGDGLINLPQKTVFQQKLQELSESVYASSRKAPLGRGPVRGAELPAWYNNKTTFGVKTVKGHGVREIINPPKAIEELEEEAQEGHEAYVRSHNSYFVGEKIDRKYNCSNFHKNSTFGIPTPHFSDGRNVDKTLHWLGESHKFYSPNAHWKRSGNKEKLALQIGRTSNILSKRRHTLPVPPEHTFGVILPPDHYGAGEIIHFTEPGKFARGPDWQRSLVSAVKNLLKKVNFHNFPSLLNAFRHYDKKGKGLIDKEDLRAVCHELNLKLSDKVLDELMEDCDTDKDGFINFVEFANFLNWKDKMPINECQSSSAPVSADRKPSSELPEPPSSQALIRPEDLEPIEPGSSWKTVKTIRRPRAATEHFSTSASDIGSNSDVLLTSNARTYGIPSKRSDLPAPRIKRVSDRTNYGDLSTAADLLHPSVHALRGVHEEHFFCPRTKKEIEEIFRNIGVNISEDTFEEAWKLASMKQPNGEVCVEVFRNTLKEIKVL</sequence>
<evidence type="ECO:0000313" key="12">
    <source>
        <dbReference type="EMBL" id="MED6286438.1"/>
    </source>
</evidence>
<protein>
    <recommendedName>
        <fullName evidence="11">EF-hand domain-containing protein</fullName>
    </recommendedName>
</protein>
<dbReference type="PANTHER" id="PTHR12086:SF12">
    <property type="entry name" value="EF-HAND DOMAIN-CONTAINING FAMILY MEMBER B"/>
    <property type="match status" value="1"/>
</dbReference>
<evidence type="ECO:0000256" key="8">
    <source>
        <dbReference type="ARBA" id="ARBA00023212"/>
    </source>
</evidence>
<dbReference type="InterPro" id="IPR040193">
    <property type="entry name" value="EFHC1/EFHC2/EFHB"/>
</dbReference>
<evidence type="ECO:0000313" key="13">
    <source>
        <dbReference type="Proteomes" id="UP001352852"/>
    </source>
</evidence>
<dbReference type="PROSITE" id="PS00018">
    <property type="entry name" value="EF_HAND_1"/>
    <property type="match status" value="1"/>
</dbReference>
<keyword evidence="4" id="KW-0677">Repeat</keyword>
<reference evidence="12 13" key="1">
    <citation type="submission" date="2021-06" db="EMBL/GenBank/DDBJ databases">
        <authorList>
            <person name="Palmer J.M."/>
        </authorList>
    </citation>
    <scope>NUCLEOTIDE SEQUENCE [LARGE SCALE GENOMIC DNA]</scope>
    <source>
        <strain evidence="12 13">CL_MEX2019</strain>
        <tissue evidence="12">Muscle</tissue>
    </source>
</reference>
<dbReference type="Pfam" id="PF25325">
    <property type="entry name" value="EF-hand_EFHB_C"/>
    <property type="match status" value="1"/>
</dbReference>
<comment type="subcellular location">
    <subcellularLocation>
        <location evidence="1">Cytoplasm</location>
        <location evidence="1">Cytoskeleton</location>
        <location evidence="1">Flagellum axoneme</location>
    </subcellularLocation>
</comment>